<reference evidence="2" key="1">
    <citation type="submission" date="2021-06" db="EMBL/GenBank/DDBJ databases">
        <title>Complete genome sequence of Nocardioides sp. G188.</title>
        <authorList>
            <person name="Im W.-T."/>
        </authorList>
    </citation>
    <scope>NUCLEOTIDE SEQUENCE</scope>
    <source>
        <strain evidence="2">G188</strain>
    </source>
</reference>
<dbReference type="Proteomes" id="UP000683575">
    <property type="component" value="Chromosome"/>
</dbReference>
<accession>A0A975SZE8</accession>
<organism evidence="2 3">
    <name type="scientific">Nocardioides panacis</name>
    <dbReference type="NCBI Taxonomy" id="2849501"/>
    <lineage>
        <taxon>Bacteria</taxon>
        <taxon>Bacillati</taxon>
        <taxon>Actinomycetota</taxon>
        <taxon>Actinomycetes</taxon>
        <taxon>Propionibacteriales</taxon>
        <taxon>Nocardioidaceae</taxon>
        <taxon>Nocardioides</taxon>
    </lineage>
</organism>
<name>A0A975SZE8_9ACTN</name>
<gene>
    <name evidence="2" type="ORF">KRR39_02650</name>
</gene>
<dbReference type="Pfam" id="PF08940">
    <property type="entry name" value="DUF1918"/>
    <property type="match status" value="1"/>
</dbReference>
<dbReference type="KEGG" id="nps:KRR39_02650"/>
<dbReference type="AlphaFoldDB" id="A0A975SZE8"/>
<feature type="domain" description="DUF1918" evidence="1">
    <location>
        <begin position="1"/>
        <end position="58"/>
    </location>
</feature>
<keyword evidence="3" id="KW-1185">Reference proteome</keyword>
<dbReference type="EMBL" id="CP077062">
    <property type="protein sequence ID" value="QWZ08774.1"/>
    <property type="molecule type" value="Genomic_DNA"/>
</dbReference>
<dbReference type="RefSeq" id="WP_216940523.1">
    <property type="nucleotide sequence ID" value="NZ_CP077062.1"/>
</dbReference>
<evidence type="ECO:0000259" key="1">
    <source>
        <dbReference type="Pfam" id="PF08940"/>
    </source>
</evidence>
<dbReference type="InterPro" id="IPR015035">
    <property type="entry name" value="DUF1918"/>
</dbReference>
<proteinExistence type="predicted"/>
<evidence type="ECO:0000313" key="2">
    <source>
        <dbReference type="EMBL" id="QWZ08774.1"/>
    </source>
</evidence>
<protein>
    <submittedName>
        <fullName evidence="2">DUF1918 domain-containing protein</fullName>
    </submittedName>
</protein>
<sequence length="65" mass="7026">MKAAVGDRLVVHSVHVDGPVRDGEIVEVRGPDGLPPYVVEWSDTGHQSLYFPGADATVEHFVGQE</sequence>
<evidence type="ECO:0000313" key="3">
    <source>
        <dbReference type="Proteomes" id="UP000683575"/>
    </source>
</evidence>